<gene>
    <name evidence="2" type="ordered locus">MODMU_5303</name>
</gene>
<evidence type="ECO:0000313" key="3">
    <source>
        <dbReference type="Proteomes" id="UP000006461"/>
    </source>
</evidence>
<evidence type="ECO:0000256" key="1">
    <source>
        <dbReference type="SAM" id="MobiDB-lite"/>
    </source>
</evidence>
<organism evidence="2 3">
    <name type="scientific">Modestobacter italicus (strain DSM 44449 / CECT 9708 / BC 501)</name>
    <dbReference type="NCBI Taxonomy" id="2732864"/>
    <lineage>
        <taxon>Bacteria</taxon>
        <taxon>Bacillati</taxon>
        <taxon>Actinomycetota</taxon>
        <taxon>Actinomycetes</taxon>
        <taxon>Geodermatophilales</taxon>
        <taxon>Geodermatophilaceae</taxon>
        <taxon>Modestobacter</taxon>
    </lineage>
</organism>
<dbReference type="KEGG" id="mmar:MODMU_5303"/>
<feature type="region of interest" description="Disordered" evidence="1">
    <location>
        <begin position="91"/>
        <end position="117"/>
    </location>
</feature>
<dbReference type="EMBL" id="FO203431">
    <property type="protein sequence ID" value="CCH90678.1"/>
    <property type="molecule type" value="Genomic_DNA"/>
</dbReference>
<accession>I4F4W5</accession>
<keyword evidence="3" id="KW-1185">Reference proteome</keyword>
<evidence type="ECO:0000313" key="2">
    <source>
        <dbReference type="EMBL" id="CCH90678.1"/>
    </source>
</evidence>
<reference evidence="2 3" key="1">
    <citation type="journal article" date="2012" name="J. Bacteriol.">
        <title>Genome Sequence of Radiation-Resistant Modestobacter marinus Strain BC501, a Representative Actinobacterium That Thrives on Calcareous Stone Surfaces.</title>
        <authorList>
            <person name="Normand P."/>
            <person name="Gury J."/>
            <person name="Pujic P."/>
            <person name="Chouaia B."/>
            <person name="Crotti E."/>
            <person name="Brusetti L."/>
            <person name="Daffonchio D."/>
            <person name="Vacherie B."/>
            <person name="Barbe V."/>
            <person name="Medigue C."/>
            <person name="Calteau A."/>
            <person name="Ghodhbane-Gtari F."/>
            <person name="Essoussi I."/>
            <person name="Nouioui I."/>
            <person name="Abbassi-Ghozzi I."/>
            <person name="Gtari M."/>
        </authorList>
    </citation>
    <scope>NUCLEOTIDE SEQUENCE [LARGE SCALE GENOMIC DNA]</scope>
    <source>
        <strain evidence="3">BC 501</strain>
    </source>
</reference>
<dbReference type="Proteomes" id="UP000006461">
    <property type="component" value="Chromosome"/>
</dbReference>
<name>I4F4W5_MODI5</name>
<feature type="compositionally biased region" description="Pro residues" evidence="1">
    <location>
        <begin position="107"/>
        <end position="117"/>
    </location>
</feature>
<protein>
    <submittedName>
        <fullName evidence="2">Uncharacterized protein</fullName>
    </submittedName>
</protein>
<sequence>MATPGWFNKRPGGAYALTASDAYWWHSACPCERSSPGHWRQISGRGDEGAWAAAWLDWLWRTHLQPRGFQRAGAPADRVLDLSLSKPADLDRLRQAMTAGPASENEPAPPPPFSSAL</sequence>
<dbReference type="AlphaFoldDB" id="I4F4W5"/>
<dbReference type="HOGENOM" id="CLU_2082137_0_0_11"/>
<proteinExistence type="predicted"/>